<dbReference type="OrthoDB" id="1721884at2759"/>
<evidence type="ECO:0000256" key="3">
    <source>
        <dbReference type="SAM" id="MobiDB-lite"/>
    </source>
</evidence>
<keyword evidence="7" id="KW-1185">Reference proteome</keyword>
<dbReference type="Pfam" id="PF10431">
    <property type="entry name" value="ClpB_D2-small"/>
    <property type="match status" value="1"/>
</dbReference>
<reference evidence="6 7" key="2">
    <citation type="submission" date="2016-08" db="EMBL/GenBank/DDBJ databases">
        <title>Pervasive Adenine N6-methylation of Active Genes in Fungi.</title>
        <authorList>
            <consortium name="DOE Joint Genome Institute"/>
            <person name="Mondo S.J."/>
            <person name="Dannebaum R.O."/>
            <person name="Kuo R.C."/>
            <person name="Labutti K."/>
            <person name="Haridas S."/>
            <person name="Kuo A."/>
            <person name="Salamov A."/>
            <person name="Ahrendt S.R."/>
            <person name="Lipzen A."/>
            <person name="Sullivan W."/>
            <person name="Andreopoulos W.B."/>
            <person name="Clum A."/>
            <person name="Lindquist E."/>
            <person name="Daum C."/>
            <person name="Ramamoorthy G.K."/>
            <person name="Gryganskyi A."/>
            <person name="Culley D."/>
            <person name="Magnuson J.K."/>
            <person name="James T.Y."/>
            <person name="O'Malley M.A."/>
            <person name="Stajich J.E."/>
            <person name="Spatafora J.W."/>
            <person name="Visel A."/>
            <person name="Grigoriev I.V."/>
        </authorList>
    </citation>
    <scope>NUCLEOTIDE SEQUENCE [LARGE SCALE GENOMIC DNA]</scope>
    <source>
        <strain evidence="6 7">S4</strain>
    </source>
</reference>
<protein>
    <submittedName>
        <fullName evidence="6">ClpX, ATPase regulatory subunit</fullName>
    </submittedName>
</protein>
<dbReference type="InterPro" id="IPR003593">
    <property type="entry name" value="AAA+_ATPase"/>
</dbReference>
<evidence type="ECO:0000259" key="4">
    <source>
        <dbReference type="SMART" id="SM00382"/>
    </source>
</evidence>
<accession>A0A1Y1XEH9</accession>
<name>A0A1Y1XEH9_9FUNG</name>
<sequence>MSLLLSSNNIIKGLYNNNLLKGIDFKKSYHILNIDLDSNRSCGSFKNYIQWKKKLSQINILTQFSPLSSNDSGKSSNKNSSKALKSNAVKKQEINSKNSNNNDVFSFKQQQQLNQIRQVQQNRLQQQSQIKYDNLLKSKKITNATINMSTISTPNRTSKSINIGKVSTASPSTAQNKTSSQKIINSNRYMYNQDVDGKTMFQQQIYNNTSFNNPREIREYLDKFVIGQDKLKQTLSVALYNHYIKTNDLTDDRIDIQDEIKARMAANIWHQDGQSFNINSNKKRYNSESVVLDKSNVLLVGPTGTGKTLISKTIAEILDVPFSINDATPFTQAGYVGEDAEVCVARLLQNAEYDIARAQKGIIFIDEIDKIARRSDSVNSGQRDVSGEGVQQGLLRLLEGTNVTITVKNNHNKRGLASLSQQEVYTVNTSNILFICSGAFVGLDKIIIDRLSKRRSIGFDSDNDDTEIDENDVLKNPLNYVEPEDLVKYGLIPEFVGRLPVLANTNQLEVLDLINILIKPKNSIVEQYKEIFKRNGIQLFFQDSALKSIAELAIQKNTGARGLRRILESILNDIMYEYFGSEYRYIVVSNNVKKPIVMTSGLNNSSYDKIKRKTSVANNIINSTKTTSYKYGEEDKLMACLKDSYISRDYIMLKNINCNNKNTNNTNTDTRKENISIESEDVKHAVTSN</sequence>
<gene>
    <name evidence="6" type="ORF">BCR32DRAFT_230964</name>
</gene>
<dbReference type="AlphaFoldDB" id="A0A1Y1XEH9"/>
<dbReference type="EMBL" id="MCFG01000065">
    <property type="protein sequence ID" value="ORX83784.1"/>
    <property type="molecule type" value="Genomic_DNA"/>
</dbReference>
<feature type="compositionally biased region" description="Low complexity" evidence="3">
    <location>
        <begin position="67"/>
        <end position="89"/>
    </location>
</feature>
<dbReference type="InterPro" id="IPR004487">
    <property type="entry name" value="Clp_protease_ATP-bd_su_ClpX"/>
</dbReference>
<dbReference type="Proteomes" id="UP000193944">
    <property type="component" value="Unassembled WGS sequence"/>
</dbReference>
<dbReference type="SMART" id="SM00382">
    <property type="entry name" value="AAA"/>
    <property type="match status" value="1"/>
</dbReference>
<dbReference type="STRING" id="1754192.A0A1Y1XEH9"/>
<dbReference type="GO" id="GO:0005524">
    <property type="term" value="F:ATP binding"/>
    <property type="evidence" value="ECO:0007669"/>
    <property type="project" value="UniProtKB-KW"/>
</dbReference>
<evidence type="ECO:0000313" key="6">
    <source>
        <dbReference type="EMBL" id="ORX83784.1"/>
    </source>
</evidence>
<dbReference type="SMART" id="SM01086">
    <property type="entry name" value="ClpB_D2-small"/>
    <property type="match status" value="1"/>
</dbReference>
<dbReference type="GO" id="GO:0051603">
    <property type="term" value="P:proteolysis involved in protein catabolic process"/>
    <property type="evidence" value="ECO:0007669"/>
    <property type="project" value="TreeGrafter"/>
</dbReference>
<dbReference type="InterPro" id="IPR019489">
    <property type="entry name" value="Clp_ATPase_C"/>
</dbReference>
<keyword evidence="1" id="KW-0547">Nucleotide-binding</keyword>
<dbReference type="GO" id="GO:0005759">
    <property type="term" value="C:mitochondrial matrix"/>
    <property type="evidence" value="ECO:0007669"/>
    <property type="project" value="TreeGrafter"/>
</dbReference>
<proteinExistence type="predicted"/>
<feature type="domain" description="Clp ATPase C-terminal" evidence="5">
    <location>
        <begin position="508"/>
        <end position="598"/>
    </location>
</feature>
<reference evidence="6 7" key="1">
    <citation type="submission" date="2016-08" db="EMBL/GenBank/DDBJ databases">
        <title>A Parts List for Fungal Cellulosomes Revealed by Comparative Genomics.</title>
        <authorList>
            <consortium name="DOE Joint Genome Institute"/>
            <person name="Haitjema C.H."/>
            <person name="Gilmore S.P."/>
            <person name="Henske J.K."/>
            <person name="Solomon K.V."/>
            <person name="De Groot R."/>
            <person name="Kuo A."/>
            <person name="Mondo S.J."/>
            <person name="Salamov A.A."/>
            <person name="Labutti K."/>
            <person name="Zhao Z."/>
            <person name="Chiniquy J."/>
            <person name="Barry K."/>
            <person name="Brewer H.M."/>
            <person name="Purvine S.O."/>
            <person name="Wright A.T."/>
            <person name="Boxma B."/>
            <person name="Van Alen T."/>
            <person name="Hackstein J.H."/>
            <person name="Baker S.E."/>
            <person name="Grigoriev I.V."/>
            <person name="O'Malley M.A."/>
        </authorList>
    </citation>
    <scope>NUCLEOTIDE SEQUENCE [LARGE SCALE GENOMIC DNA]</scope>
    <source>
        <strain evidence="6 7">S4</strain>
    </source>
</reference>
<dbReference type="InterPro" id="IPR027417">
    <property type="entry name" value="P-loop_NTPase"/>
</dbReference>
<dbReference type="PANTHER" id="PTHR48102:SF7">
    <property type="entry name" value="ATP-DEPENDENT CLP PROTEASE ATP-BINDING SUBUNIT CLPX-LIKE, MITOCHONDRIAL"/>
    <property type="match status" value="1"/>
</dbReference>
<feature type="domain" description="AAA+ ATPase" evidence="4">
    <location>
        <begin position="293"/>
        <end position="463"/>
    </location>
</feature>
<dbReference type="Gene3D" id="3.40.50.300">
    <property type="entry name" value="P-loop containing nucleotide triphosphate hydrolases"/>
    <property type="match status" value="1"/>
</dbReference>
<dbReference type="SUPFAM" id="SSF52540">
    <property type="entry name" value="P-loop containing nucleoside triphosphate hydrolases"/>
    <property type="match status" value="1"/>
</dbReference>
<evidence type="ECO:0000256" key="2">
    <source>
        <dbReference type="ARBA" id="ARBA00022840"/>
    </source>
</evidence>
<dbReference type="NCBIfam" id="TIGR00382">
    <property type="entry name" value="clpX"/>
    <property type="match status" value="1"/>
</dbReference>
<dbReference type="NCBIfam" id="NF003745">
    <property type="entry name" value="PRK05342.1"/>
    <property type="match status" value="1"/>
</dbReference>
<feature type="region of interest" description="Disordered" evidence="3">
    <location>
        <begin position="67"/>
        <end position="103"/>
    </location>
</feature>
<dbReference type="Gene3D" id="1.10.8.60">
    <property type="match status" value="1"/>
</dbReference>
<dbReference type="GO" id="GO:0140662">
    <property type="term" value="F:ATP-dependent protein folding chaperone"/>
    <property type="evidence" value="ECO:0007669"/>
    <property type="project" value="InterPro"/>
</dbReference>
<comment type="caution">
    <text evidence="6">The sequence shown here is derived from an EMBL/GenBank/DDBJ whole genome shotgun (WGS) entry which is preliminary data.</text>
</comment>
<keyword evidence="2" id="KW-0067">ATP-binding</keyword>
<dbReference type="GO" id="GO:0016887">
    <property type="term" value="F:ATP hydrolysis activity"/>
    <property type="evidence" value="ECO:0007669"/>
    <property type="project" value="InterPro"/>
</dbReference>
<dbReference type="InterPro" id="IPR003959">
    <property type="entry name" value="ATPase_AAA_core"/>
</dbReference>
<dbReference type="GO" id="GO:0051082">
    <property type="term" value="F:unfolded protein binding"/>
    <property type="evidence" value="ECO:0007669"/>
    <property type="project" value="InterPro"/>
</dbReference>
<dbReference type="Pfam" id="PF07724">
    <property type="entry name" value="AAA_2"/>
    <property type="match status" value="1"/>
</dbReference>
<organism evidence="6 7">
    <name type="scientific">Anaeromyces robustus</name>
    <dbReference type="NCBI Taxonomy" id="1754192"/>
    <lineage>
        <taxon>Eukaryota</taxon>
        <taxon>Fungi</taxon>
        <taxon>Fungi incertae sedis</taxon>
        <taxon>Chytridiomycota</taxon>
        <taxon>Chytridiomycota incertae sedis</taxon>
        <taxon>Neocallimastigomycetes</taxon>
        <taxon>Neocallimastigales</taxon>
        <taxon>Neocallimastigaceae</taxon>
        <taxon>Anaeromyces</taxon>
    </lineage>
</organism>
<evidence type="ECO:0000256" key="1">
    <source>
        <dbReference type="ARBA" id="ARBA00022741"/>
    </source>
</evidence>
<evidence type="ECO:0000313" key="7">
    <source>
        <dbReference type="Proteomes" id="UP000193944"/>
    </source>
</evidence>
<dbReference type="InterPro" id="IPR050052">
    <property type="entry name" value="ATP-dep_Clp_protease_ClpX"/>
</dbReference>
<dbReference type="PANTHER" id="PTHR48102">
    <property type="entry name" value="ATP-DEPENDENT CLP PROTEASE ATP-BINDING SUBUNIT CLPX-LIKE, MITOCHONDRIAL-RELATED"/>
    <property type="match status" value="1"/>
</dbReference>
<evidence type="ECO:0000259" key="5">
    <source>
        <dbReference type="SMART" id="SM01086"/>
    </source>
</evidence>